<evidence type="ECO:0000256" key="4">
    <source>
        <dbReference type="ARBA" id="ARBA00023065"/>
    </source>
</evidence>
<reference evidence="7" key="2">
    <citation type="journal article" date="2019" name="IMA Fungus">
        <title>Genome sequencing and comparison of five Tilletia species to identify candidate genes for the detection of regulated species infecting wheat.</title>
        <authorList>
            <person name="Nguyen H.D.T."/>
            <person name="Sultana T."/>
            <person name="Kesanakurti P."/>
            <person name="Hambleton S."/>
        </authorList>
    </citation>
    <scope>NUCLEOTIDE SEQUENCE</scope>
    <source>
        <strain evidence="7">DAOMC 236426</strain>
    </source>
</reference>
<feature type="transmembrane region" description="Helical" evidence="6">
    <location>
        <begin position="156"/>
        <end position="172"/>
    </location>
</feature>
<feature type="transmembrane region" description="Helical" evidence="6">
    <location>
        <begin position="88"/>
        <end position="106"/>
    </location>
</feature>
<sequence length="208" mass="21347">MRSTAVAASSSSTSPFSADAISSLTSIPYIAPPIQTLLTLTSFLLLSLFPRLFSHLLSASAPVLGPLLLGLIYGAPLSSILESDVQRAVSSIGYLGLILLLVQGGSETRLDVLSDWGNADLATVAGLTGISMPIFLSVLMFPSQGAVRVATAAREVPVWFCIAISFVVAIAMDTNESIAVAIAAGKGESYALPTGGHQIAVSADLGVV</sequence>
<evidence type="ECO:0000256" key="3">
    <source>
        <dbReference type="ARBA" id="ARBA00023053"/>
    </source>
</evidence>
<feature type="transmembrane region" description="Helical" evidence="6">
    <location>
        <begin position="30"/>
        <end position="49"/>
    </location>
</feature>
<dbReference type="AlphaFoldDB" id="A0A8X7MKK1"/>
<keyword evidence="2" id="KW-0050">Antiport</keyword>
<evidence type="ECO:0008006" key="9">
    <source>
        <dbReference type="Google" id="ProtNLM"/>
    </source>
</evidence>
<comment type="caution">
    <text evidence="7">The sequence shown here is derived from an EMBL/GenBank/DDBJ whole genome shotgun (WGS) entry which is preliminary data.</text>
</comment>
<dbReference type="GO" id="GO:0006814">
    <property type="term" value="P:sodium ion transport"/>
    <property type="evidence" value="ECO:0007669"/>
    <property type="project" value="UniProtKB-KW"/>
</dbReference>
<dbReference type="PANTHER" id="PTHR43562:SF3">
    <property type="entry name" value="SODIUM ION_PROTON EXCHANGER (EUROFUNG)"/>
    <property type="match status" value="1"/>
</dbReference>
<evidence type="ECO:0000256" key="2">
    <source>
        <dbReference type="ARBA" id="ARBA00022449"/>
    </source>
</evidence>
<keyword evidence="6" id="KW-0812">Transmembrane</keyword>
<accession>A0A8X7MKK1</accession>
<evidence type="ECO:0000313" key="8">
    <source>
        <dbReference type="Proteomes" id="UP000077684"/>
    </source>
</evidence>
<keyword evidence="6" id="KW-0472">Membrane</keyword>
<keyword evidence="8" id="KW-1185">Reference proteome</keyword>
<feature type="transmembrane region" description="Helical" evidence="6">
    <location>
        <begin position="118"/>
        <end position="141"/>
    </location>
</feature>
<evidence type="ECO:0000256" key="6">
    <source>
        <dbReference type="SAM" id="Phobius"/>
    </source>
</evidence>
<reference evidence="7" key="1">
    <citation type="submission" date="2016-04" db="EMBL/GenBank/DDBJ databases">
        <authorList>
            <person name="Nguyen H.D."/>
            <person name="Samba Siva P."/>
            <person name="Cullis J."/>
            <person name="Levesque C.A."/>
            <person name="Hambleton S."/>
        </authorList>
    </citation>
    <scope>NUCLEOTIDE SEQUENCE</scope>
    <source>
        <strain evidence="7">DAOMC 236426</strain>
    </source>
</reference>
<dbReference type="Proteomes" id="UP000077684">
    <property type="component" value="Unassembled WGS sequence"/>
</dbReference>
<keyword evidence="5" id="KW-0739">Sodium transport</keyword>
<dbReference type="EMBL" id="LWDE02001951">
    <property type="protein sequence ID" value="KAE8238902.1"/>
    <property type="molecule type" value="Genomic_DNA"/>
</dbReference>
<evidence type="ECO:0000313" key="7">
    <source>
        <dbReference type="EMBL" id="KAE8238902.1"/>
    </source>
</evidence>
<keyword evidence="4" id="KW-0406">Ion transport</keyword>
<protein>
    <recommendedName>
        <fullName evidence="9">Cation/H+ exchanger domain-containing protein</fullName>
    </recommendedName>
</protein>
<feature type="transmembrane region" description="Helical" evidence="6">
    <location>
        <begin position="56"/>
        <end position="76"/>
    </location>
</feature>
<keyword evidence="3" id="KW-0915">Sodium</keyword>
<dbReference type="PANTHER" id="PTHR43562">
    <property type="entry name" value="NAPA-TYPE SODIUM/HYDROGEN ANTIPORTER"/>
    <property type="match status" value="1"/>
</dbReference>
<evidence type="ECO:0000256" key="5">
    <source>
        <dbReference type="ARBA" id="ARBA00023201"/>
    </source>
</evidence>
<dbReference type="GO" id="GO:0015297">
    <property type="term" value="F:antiporter activity"/>
    <property type="evidence" value="ECO:0007669"/>
    <property type="project" value="UniProtKB-KW"/>
</dbReference>
<organism evidence="7 8">
    <name type="scientific">Tilletia controversa</name>
    <name type="common">dwarf bunt fungus</name>
    <dbReference type="NCBI Taxonomy" id="13291"/>
    <lineage>
        <taxon>Eukaryota</taxon>
        <taxon>Fungi</taxon>
        <taxon>Dikarya</taxon>
        <taxon>Basidiomycota</taxon>
        <taxon>Ustilaginomycotina</taxon>
        <taxon>Exobasidiomycetes</taxon>
        <taxon>Tilletiales</taxon>
        <taxon>Tilletiaceae</taxon>
        <taxon>Tilletia</taxon>
    </lineage>
</organism>
<gene>
    <name evidence="7" type="ORF">A4X06_0g8587</name>
</gene>
<proteinExistence type="predicted"/>
<name>A0A8X7MKK1_9BASI</name>
<evidence type="ECO:0000256" key="1">
    <source>
        <dbReference type="ARBA" id="ARBA00022448"/>
    </source>
</evidence>
<keyword evidence="1" id="KW-0813">Transport</keyword>
<keyword evidence="6" id="KW-1133">Transmembrane helix</keyword>